<reference evidence="2" key="3">
    <citation type="submission" date="2011-03" db="EMBL/GenBank/DDBJ databases">
        <title>Annotation of Magnaporthe poae ATCC 64411.</title>
        <authorList>
            <person name="Ma L.-J."/>
            <person name="Dead R."/>
            <person name="Young S.K."/>
            <person name="Zeng Q."/>
            <person name="Gargeya S."/>
            <person name="Fitzgerald M."/>
            <person name="Haas B."/>
            <person name="Abouelleil A."/>
            <person name="Alvarado L."/>
            <person name="Arachchi H.M."/>
            <person name="Berlin A."/>
            <person name="Brown A."/>
            <person name="Chapman S.B."/>
            <person name="Chen Z."/>
            <person name="Dunbar C."/>
            <person name="Freedman E."/>
            <person name="Gearin G."/>
            <person name="Gellesch M."/>
            <person name="Goldberg J."/>
            <person name="Griggs A."/>
            <person name="Gujja S."/>
            <person name="Heiman D."/>
            <person name="Howarth C."/>
            <person name="Larson L."/>
            <person name="Lui A."/>
            <person name="MacDonald P.J.P."/>
            <person name="Mehta T."/>
            <person name="Montmayeur A."/>
            <person name="Murphy C."/>
            <person name="Neiman D."/>
            <person name="Pearson M."/>
            <person name="Priest M."/>
            <person name="Roberts A."/>
            <person name="Saif S."/>
            <person name="Shea T."/>
            <person name="Shenoy N."/>
            <person name="Sisk P."/>
            <person name="Stolte C."/>
            <person name="Sykes S."/>
            <person name="Yandava C."/>
            <person name="Wortman J."/>
            <person name="Nusbaum C."/>
            <person name="Birren B."/>
        </authorList>
    </citation>
    <scope>NUCLEOTIDE SEQUENCE</scope>
    <source>
        <strain evidence="2">ATCC 64411</strain>
    </source>
</reference>
<dbReference type="EMBL" id="GL876976">
    <property type="protein sequence ID" value="KLU91084.1"/>
    <property type="molecule type" value="Genomic_DNA"/>
</dbReference>
<dbReference type="EMBL" id="ADBL01002457">
    <property type="status" value="NOT_ANNOTATED_CDS"/>
    <property type="molecule type" value="Genomic_DNA"/>
</dbReference>
<keyword evidence="4" id="KW-1185">Reference proteome</keyword>
<feature type="compositionally biased region" description="Basic and acidic residues" evidence="1">
    <location>
        <begin position="50"/>
        <end position="62"/>
    </location>
</feature>
<proteinExistence type="predicted"/>
<dbReference type="STRING" id="644358.A0A0C4EAD8"/>
<dbReference type="EnsemblFungi" id="MAPG_09607T0">
    <property type="protein sequence ID" value="MAPG_09607T0"/>
    <property type="gene ID" value="MAPG_09607"/>
</dbReference>
<dbReference type="OrthoDB" id="10261384at2759"/>
<dbReference type="AlphaFoldDB" id="A0A0C4EAD8"/>
<dbReference type="Pfam" id="PF10199">
    <property type="entry name" value="Adaptin_binding"/>
    <property type="match status" value="1"/>
</dbReference>
<dbReference type="eggNOG" id="ENOG502RTVH">
    <property type="taxonomic scope" value="Eukaryota"/>
</dbReference>
<sequence length="185" mass="19421">MSLATGIPRVLEALQSNDWALDVGDALDGLDNDDDNDDGDNDDSSLEFGDFEKATSGRKATDLDPASLDFGFDKADFEGLRRAIWSSGVEVDDGAGGSSTTKPSSSGQDTATTVAAAAAVVAETEDAGSGNKEGDGEDSLGQEDVEKVEAMMRKLLAVREMGAGMPEEQRRRLAARAVGEVMREL</sequence>
<dbReference type="VEuPathDB" id="FungiDB:MAPG_09607"/>
<evidence type="ECO:0000313" key="4">
    <source>
        <dbReference type="Proteomes" id="UP000011715"/>
    </source>
</evidence>
<organism evidence="3 4">
    <name type="scientific">Magnaporthiopsis poae (strain ATCC 64411 / 73-15)</name>
    <name type="common">Kentucky bluegrass fungus</name>
    <name type="synonym">Magnaporthe poae</name>
    <dbReference type="NCBI Taxonomy" id="644358"/>
    <lineage>
        <taxon>Eukaryota</taxon>
        <taxon>Fungi</taxon>
        <taxon>Dikarya</taxon>
        <taxon>Ascomycota</taxon>
        <taxon>Pezizomycotina</taxon>
        <taxon>Sordariomycetes</taxon>
        <taxon>Sordariomycetidae</taxon>
        <taxon>Magnaporthales</taxon>
        <taxon>Magnaporthaceae</taxon>
        <taxon>Magnaporthiopsis</taxon>
    </lineage>
</organism>
<reference evidence="3" key="5">
    <citation type="submission" date="2015-06" db="UniProtKB">
        <authorList>
            <consortium name="EnsemblFungi"/>
        </authorList>
    </citation>
    <scope>IDENTIFICATION</scope>
    <source>
        <strain evidence="3">ATCC 64411</strain>
    </source>
</reference>
<feature type="compositionally biased region" description="Low complexity" evidence="1">
    <location>
        <begin position="98"/>
        <end position="122"/>
    </location>
</feature>
<evidence type="ECO:0000256" key="1">
    <source>
        <dbReference type="SAM" id="MobiDB-lite"/>
    </source>
</evidence>
<protein>
    <submittedName>
        <fullName evidence="2 3">Uncharacterized protein</fullName>
    </submittedName>
</protein>
<dbReference type="InterPro" id="IPR019341">
    <property type="entry name" value="Alpha/Gamma-adaptin-bd_p34"/>
</dbReference>
<evidence type="ECO:0000313" key="2">
    <source>
        <dbReference type="EMBL" id="KLU91084.1"/>
    </source>
</evidence>
<accession>A0A0C4EAD8</accession>
<feature type="compositionally biased region" description="Acidic residues" evidence="1">
    <location>
        <begin position="30"/>
        <end position="45"/>
    </location>
</feature>
<feature type="region of interest" description="Disordered" evidence="1">
    <location>
        <begin position="30"/>
        <end position="65"/>
    </location>
</feature>
<reference evidence="2" key="2">
    <citation type="submission" date="2010-05" db="EMBL/GenBank/DDBJ databases">
        <title>The Genome Sequence of Magnaporthe poae strain ATCC 64411.</title>
        <authorList>
            <consortium name="The Broad Institute Genome Sequencing Platform"/>
            <consortium name="Broad Institute Genome Sequencing Center for Infectious Disease"/>
            <person name="Ma L.-J."/>
            <person name="Dead R."/>
            <person name="Young S."/>
            <person name="Zeng Q."/>
            <person name="Koehrsen M."/>
            <person name="Alvarado L."/>
            <person name="Berlin A."/>
            <person name="Chapman S.B."/>
            <person name="Chen Z."/>
            <person name="Freedman E."/>
            <person name="Gellesch M."/>
            <person name="Goldberg J."/>
            <person name="Griggs A."/>
            <person name="Gujja S."/>
            <person name="Heilman E.R."/>
            <person name="Heiman D."/>
            <person name="Hepburn T."/>
            <person name="Howarth C."/>
            <person name="Jen D."/>
            <person name="Larson L."/>
            <person name="Mehta T."/>
            <person name="Neiman D."/>
            <person name="Pearson M."/>
            <person name="Roberts A."/>
            <person name="Saif S."/>
            <person name="Shea T."/>
            <person name="Shenoy N."/>
            <person name="Sisk P."/>
            <person name="Stolte C."/>
            <person name="Sykes S."/>
            <person name="Walk T."/>
            <person name="White J."/>
            <person name="Yandava C."/>
            <person name="Haas B."/>
            <person name="Nusbaum C."/>
            <person name="Birren B."/>
        </authorList>
    </citation>
    <scope>NUCLEOTIDE SEQUENCE</scope>
    <source>
        <strain evidence="2">ATCC 64411</strain>
    </source>
</reference>
<name>A0A0C4EAD8_MAGP6</name>
<dbReference type="Proteomes" id="UP000011715">
    <property type="component" value="Unassembled WGS sequence"/>
</dbReference>
<reference evidence="4" key="1">
    <citation type="submission" date="2010-05" db="EMBL/GenBank/DDBJ databases">
        <title>The genome sequence of Magnaporthe poae strain ATCC 64411.</title>
        <authorList>
            <person name="Ma L.-J."/>
            <person name="Dead R."/>
            <person name="Young S."/>
            <person name="Zeng Q."/>
            <person name="Koehrsen M."/>
            <person name="Alvarado L."/>
            <person name="Berlin A."/>
            <person name="Chapman S.B."/>
            <person name="Chen Z."/>
            <person name="Freedman E."/>
            <person name="Gellesch M."/>
            <person name="Goldberg J."/>
            <person name="Griggs A."/>
            <person name="Gujja S."/>
            <person name="Heilman E.R."/>
            <person name="Heiman D."/>
            <person name="Hepburn T."/>
            <person name="Howarth C."/>
            <person name="Jen D."/>
            <person name="Larson L."/>
            <person name="Mehta T."/>
            <person name="Neiman D."/>
            <person name="Pearson M."/>
            <person name="Roberts A."/>
            <person name="Saif S."/>
            <person name="Shea T."/>
            <person name="Shenoy N."/>
            <person name="Sisk P."/>
            <person name="Stolte C."/>
            <person name="Sykes S."/>
            <person name="Walk T."/>
            <person name="White J."/>
            <person name="Yandava C."/>
            <person name="Haas B."/>
            <person name="Nusbaum C."/>
            <person name="Birren B."/>
        </authorList>
    </citation>
    <scope>NUCLEOTIDE SEQUENCE [LARGE SCALE GENOMIC DNA]</scope>
    <source>
        <strain evidence="4">ATCC 64411 / 73-15</strain>
    </source>
</reference>
<gene>
    <name evidence="2" type="ORF">MAPG_09607</name>
</gene>
<evidence type="ECO:0000313" key="3">
    <source>
        <dbReference type="EnsemblFungi" id="MAPG_09607T0"/>
    </source>
</evidence>
<dbReference type="PANTHER" id="PTHR14659:SF1">
    <property type="entry name" value="ALPHA- AND GAMMA-ADAPTIN-BINDING PROTEIN P34"/>
    <property type="match status" value="1"/>
</dbReference>
<reference evidence="3" key="4">
    <citation type="journal article" date="2015" name="G3 (Bethesda)">
        <title>Genome sequences of three phytopathogenic species of the Magnaporthaceae family of fungi.</title>
        <authorList>
            <person name="Okagaki L.H."/>
            <person name="Nunes C.C."/>
            <person name="Sailsbery J."/>
            <person name="Clay B."/>
            <person name="Brown D."/>
            <person name="John T."/>
            <person name="Oh Y."/>
            <person name="Young N."/>
            <person name="Fitzgerald M."/>
            <person name="Haas B.J."/>
            <person name="Zeng Q."/>
            <person name="Young S."/>
            <person name="Adiconis X."/>
            <person name="Fan L."/>
            <person name="Levin J.Z."/>
            <person name="Mitchell T.K."/>
            <person name="Okubara P.A."/>
            <person name="Farman M.L."/>
            <person name="Kohn L.M."/>
            <person name="Birren B."/>
            <person name="Ma L.-J."/>
            <person name="Dean R.A."/>
        </authorList>
    </citation>
    <scope>NUCLEOTIDE SEQUENCE</scope>
    <source>
        <strain evidence="3">ATCC 64411 / 73-15</strain>
    </source>
</reference>
<feature type="region of interest" description="Disordered" evidence="1">
    <location>
        <begin position="88"/>
        <end position="144"/>
    </location>
</feature>
<dbReference type="PANTHER" id="PTHR14659">
    <property type="entry name" value="ALPHA- AND GAMMA-ADAPTIN-BINDING PROTEIN P34"/>
    <property type="match status" value="1"/>
</dbReference>